<feature type="transmembrane region" description="Helical" evidence="2">
    <location>
        <begin position="575"/>
        <end position="598"/>
    </location>
</feature>
<feature type="compositionally biased region" description="Low complexity" evidence="1">
    <location>
        <begin position="422"/>
        <end position="435"/>
    </location>
</feature>
<evidence type="ECO:0000256" key="2">
    <source>
        <dbReference type="SAM" id="Phobius"/>
    </source>
</evidence>
<evidence type="ECO:0000256" key="1">
    <source>
        <dbReference type="SAM" id="MobiDB-lite"/>
    </source>
</evidence>
<feature type="transmembrane region" description="Helical" evidence="2">
    <location>
        <begin position="652"/>
        <end position="674"/>
    </location>
</feature>
<keyword evidence="2" id="KW-0472">Membrane</keyword>
<keyword evidence="6" id="KW-1185">Reference proteome</keyword>
<name>A0A918C4G5_9ACTN</name>
<feature type="chain" id="PRO_5037525419" evidence="3">
    <location>
        <begin position="28"/>
        <end position="675"/>
    </location>
</feature>
<gene>
    <name evidence="5" type="ORF">GCM10010251_21160</name>
</gene>
<evidence type="ECO:0000259" key="4">
    <source>
        <dbReference type="Pfam" id="PF00144"/>
    </source>
</evidence>
<feature type="compositionally biased region" description="Basic and acidic residues" evidence="1">
    <location>
        <begin position="268"/>
        <end position="279"/>
    </location>
</feature>
<protein>
    <submittedName>
        <fullName evidence="5">FmtA-like protein</fullName>
    </submittedName>
</protein>
<dbReference type="InterPro" id="IPR012338">
    <property type="entry name" value="Beta-lactam/transpept-like"/>
</dbReference>
<dbReference type="PANTHER" id="PTHR46825:SF9">
    <property type="entry name" value="BETA-LACTAMASE-RELATED DOMAIN-CONTAINING PROTEIN"/>
    <property type="match status" value="1"/>
</dbReference>
<keyword evidence="2" id="KW-1133">Transmembrane helix</keyword>
<dbReference type="SUPFAM" id="SSF56601">
    <property type="entry name" value="beta-lactamase/transpeptidase-like"/>
    <property type="match status" value="1"/>
</dbReference>
<dbReference type="RefSeq" id="WP_189934706.1">
    <property type="nucleotide sequence ID" value="NZ_BMSX01000004.1"/>
</dbReference>
<dbReference type="PANTHER" id="PTHR46825">
    <property type="entry name" value="D-ALANYL-D-ALANINE-CARBOXYPEPTIDASE/ENDOPEPTIDASE AMPH"/>
    <property type="match status" value="1"/>
</dbReference>
<dbReference type="Gene3D" id="3.40.710.10">
    <property type="entry name" value="DD-peptidase/beta-lactamase superfamily"/>
    <property type="match status" value="1"/>
</dbReference>
<feature type="region of interest" description="Disordered" evidence="1">
    <location>
        <begin position="179"/>
        <end position="208"/>
    </location>
</feature>
<sequence>MTSRERILILVAAVVAAVLCVVTPAAADGRTSAGTGTGTGTSAGTRTGTGTGTASARQGGGPAALLDELVPKQLAEYRIPGASVVVVQRDGRTLTKGYGLADVERGVRSDPRRTGYFMASDAKLFTAVAVLQQVEKGKLSLNADVNRYLTTFKIKDSYPGRPVTVRHLLTHTAGFDTSILGRGGTAPEPSDALGASLAEHQPSRVRPPGEVASYDNYGVALAGHLVERVTGTPFATYVDRAILEPLGMTRTTFARPDARTADSLARGYRPDGGRQRAEDGQYGAWTPTGAGAVTTAADMGRLMRALLTDGGPVLSRASTRAMLHRQFANDPRLPGIGYVLEERVRNGHRLWVKDGDLPGFHGNLALLPAFGVGVYVVYNGDGKDGSASYAGQELVNRMADRLTGGKNAADAPSTTDRDEGPAEATPAAPARLTRPGGNGASPYAGYYRTTRTSASDLTRVAALTSSVHVSAGTDGGLTTTGLARDPRVGEQHWMPVAPGVFQERGGQDRIAFRDGRLALASDPTQMFEKLPWYQSPALHQQALLGGLALLGAAVLLLPLVAYVRRRKAKAPGGRVAWALAWVTGALLATATVCFVRLTGDGNALNRTVLVGDSPLLTLIPRLIAAAAAATALLAVCTVVAWRRHWWPVAGRLVFTGHTLAAAVVVGLGAAYGLMP</sequence>
<feature type="compositionally biased region" description="Gly residues" evidence="1">
    <location>
        <begin position="35"/>
        <end position="51"/>
    </location>
</feature>
<keyword evidence="3" id="KW-0732">Signal</keyword>
<feature type="signal peptide" evidence="3">
    <location>
        <begin position="1"/>
        <end position="27"/>
    </location>
</feature>
<reference evidence="5" key="2">
    <citation type="submission" date="2020-09" db="EMBL/GenBank/DDBJ databases">
        <authorList>
            <person name="Sun Q."/>
            <person name="Ohkuma M."/>
        </authorList>
    </citation>
    <scope>NUCLEOTIDE SEQUENCE</scope>
    <source>
        <strain evidence="5">JCM 4346</strain>
    </source>
</reference>
<dbReference type="EMBL" id="BMSX01000004">
    <property type="protein sequence ID" value="GGR05266.1"/>
    <property type="molecule type" value="Genomic_DNA"/>
</dbReference>
<dbReference type="InterPro" id="IPR050491">
    <property type="entry name" value="AmpC-like"/>
</dbReference>
<feature type="domain" description="Beta-lactamase-related" evidence="4">
    <location>
        <begin position="66"/>
        <end position="389"/>
    </location>
</feature>
<reference evidence="5" key="1">
    <citation type="journal article" date="2014" name="Int. J. Syst. Evol. Microbiol.">
        <title>Complete genome sequence of Corynebacterium casei LMG S-19264T (=DSM 44701T), isolated from a smear-ripened cheese.</title>
        <authorList>
            <consortium name="US DOE Joint Genome Institute (JGI-PGF)"/>
            <person name="Walter F."/>
            <person name="Albersmeier A."/>
            <person name="Kalinowski J."/>
            <person name="Ruckert C."/>
        </authorList>
    </citation>
    <scope>NUCLEOTIDE SEQUENCE</scope>
    <source>
        <strain evidence="5">JCM 4346</strain>
    </source>
</reference>
<feature type="transmembrane region" description="Helical" evidence="2">
    <location>
        <begin position="542"/>
        <end position="563"/>
    </location>
</feature>
<organism evidence="5 6">
    <name type="scientific">Streptomyces aurantiogriseus</name>
    <dbReference type="NCBI Taxonomy" id="66870"/>
    <lineage>
        <taxon>Bacteria</taxon>
        <taxon>Bacillati</taxon>
        <taxon>Actinomycetota</taxon>
        <taxon>Actinomycetes</taxon>
        <taxon>Kitasatosporales</taxon>
        <taxon>Streptomycetaceae</taxon>
        <taxon>Streptomyces</taxon>
    </lineage>
</organism>
<feature type="transmembrane region" description="Helical" evidence="2">
    <location>
        <begin position="618"/>
        <end position="640"/>
    </location>
</feature>
<evidence type="ECO:0000256" key="3">
    <source>
        <dbReference type="SAM" id="SignalP"/>
    </source>
</evidence>
<feature type="region of interest" description="Disordered" evidence="1">
    <location>
        <begin position="261"/>
        <end position="285"/>
    </location>
</feature>
<evidence type="ECO:0000313" key="5">
    <source>
        <dbReference type="EMBL" id="GGR05266.1"/>
    </source>
</evidence>
<feature type="region of interest" description="Disordered" evidence="1">
    <location>
        <begin position="404"/>
        <end position="445"/>
    </location>
</feature>
<keyword evidence="2" id="KW-0812">Transmembrane</keyword>
<comment type="caution">
    <text evidence="5">The sequence shown here is derived from an EMBL/GenBank/DDBJ whole genome shotgun (WGS) entry which is preliminary data.</text>
</comment>
<dbReference type="Pfam" id="PF00144">
    <property type="entry name" value="Beta-lactamase"/>
    <property type="match status" value="1"/>
</dbReference>
<evidence type="ECO:0000313" key="6">
    <source>
        <dbReference type="Proteomes" id="UP000658320"/>
    </source>
</evidence>
<accession>A0A918C4G5</accession>
<dbReference type="InterPro" id="IPR001466">
    <property type="entry name" value="Beta-lactam-related"/>
</dbReference>
<proteinExistence type="predicted"/>
<dbReference type="AlphaFoldDB" id="A0A918C4G5"/>
<dbReference type="Proteomes" id="UP000658320">
    <property type="component" value="Unassembled WGS sequence"/>
</dbReference>
<feature type="region of interest" description="Disordered" evidence="1">
    <location>
        <begin position="30"/>
        <end position="60"/>
    </location>
</feature>